<evidence type="ECO:0000259" key="3">
    <source>
        <dbReference type="Pfam" id="PF00588"/>
    </source>
</evidence>
<evidence type="ECO:0000313" key="4">
    <source>
        <dbReference type="EMBL" id="OGZ19163.1"/>
    </source>
</evidence>
<dbReference type="AlphaFoldDB" id="A0A1G2E033"/>
<feature type="domain" description="tRNA/rRNA methyltransferase SpoU type" evidence="3">
    <location>
        <begin position="5"/>
        <end position="151"/>
    </location>
</feature>
<evidence type="ECO:0000256" key="1">
    <source>
        <dbReference type="ARBA" id="ARBA00022603"/>
    </source>
</evidence>
<dbReference type="GO" id="GO:0032259">
    <property type="term" value="P:methylation"/>
    <property type="evidence" value="ECO:0007669"/>
    <property type="project" value="UniProtKB-KW"/>
</dbReference>
<dbReference type="Gene3D" id="3.40.1280.10">
    <property type="match status" value="1"/>
</dbReference>
<dbReference type="Pfam" id="PF00588">
    <property type="entry name" value="SpoU_methylase"/>
    <property type="match status" value="1"/>
</dbReference>
<dbReference type="GO" id="GO:0008173">
    <property type="term" value="F:RNA methyltransferase activity"/>
    <property type="evidence" value="ECO:0007669"/>
    <property type="project" value="InterPro"/>
</dbReference>
<dbReference type="SUPFAM" id="SSF75217">
    <property type="entry name" value="alpha/beta knot"/>
    <property type="match status" value="1"/>
</dbReference>
<keyword evidence="2" id="KW-0808">Transferase</keyword>
<dbReference type="GO" id="GO:0005829">
    <property type="term" value="C:cytosol"/>
    <property type="evidence" value="ECO:0007669"/>
    <property type="project" value="TreeGrafter"/>
</dbReference>
<dbReference type="GO" id="GO:0003723">
    <property type="term" value="F:RNA binding"/>
    <property type="evidence" value="ECO:0007669"/>
    <property type="project" value="InterPro"/>
</dbReference>
<dbReference type="InterPro" id="IPR029026">
    <property type="entry name" value="tRNA_m1G_MTases_N"/>
</dbReference>
<dbReference type="InterPro" id="IPR029028">
    <property type="entry name" value="Alpha/beta_knot_MTases"/>
</dbReference>
<dbReference type="InterPro" id="IPR001537">
    <property type="entry name" value="SpoU_MeTrfase"/>
</dbReference>
<dbReference type="EMBL" id="MHLU01000065">
    <property type="protein sequence ID" value="OGZ19163.1"/>
    <property type="molecule type" value="Genomic_DNA"/>
</dbReference>
<comment type="caution">
    <text evidence="4">The sequence shown here is derived from an EMBL/GenBank/DDBJ whole genome shotgun (WGS) entry which is preliminary data.</text>
</comment>
<sequence length="157" mass="17440">MKRDVRIVLHNIRSAHNVGSIFRTADALGVTRVYCSGYTPSPLDRFGRPVKEIAKTALGAEESIPWEILKRPNTTLRALKHDGFTIIGIEQDKRAQDYKNYIPPEKVVILVGNEVRGLSSSLRSACDILVEIPMQGKKESLNVAVSFGVAAFRLLDH</sequence>
<organism evidence="4 5">
    <name type="scientific">Candidatus Lloydbacteria bacterium RIFOXYC12_FULL_46_25</name>
    <dbReference type="NCBI Taxonomy" id="1798670"/>
    <lineage>
        <taxon>Bacteria</taxon>
        <taxon>Candidatus Lloydiibacteriota</taxon>
    </lineage>
</organism>
<dbReference type="PANTHER" id="PTHR46429">
    <property type="entry name" value="23S RRNA (GUANOSINE-2'-O-)-METHYLTRANSFERASE RLMB"/>
    <property type="match status" value="1"/>
</dbReference>
<dbReference type="GO" id="GO:0006396">
    <property type="term" value="P:RNA processing"/>
    <property type="evidence" value="ECO:0007669"/>
    <property type="project" value="InterPro"/>
</dbReference>
<evidence type="ECO:0000256" key="2">
    <source>
        <dbReference type="ARBA" id="ARBA00022679"/>
    </source>
</evidence>
<reference evidence="4 5" key="1">
    <citation type="journal article" date="2016" name="Nat. Commun.">
        <title>Thousands of microbial genomes shed light on interconnected biogeochemical processes in an aquifer system.</title>
        <authorList>
            <person name="Anantharaman K."/>
            <person name="Brown C.T."/>
            <person name="Hug L.A."/>
            <person name="Sharon I."/>
            <person name="Castelle C.J."/>
            <person name="Probst A.J."/>
            <person name="Thomas B.C."/>
            <person name="Singh A."/>
            <person name="Wilkins M.J."/>
            <person name="Karaoz U."/>
            <person name="Brodie E.L."/>
            <person name="Williams K.H."/>
            <person name="Hubbard S.S."/>
            <person name="Banfield J.F."/>
        </authorList>
    </citation>
    <scope>NUCLEOTIDE SEQUENCE [LARGE SCALE GENOMIC DNA]</scope>
</reference>
<evidence type="ECO:0000313" key="5">
    <source>
        <dbReference type="Proteomes" id="UP000178106"/>
    </source>
</evidence>
<accession>A0A1G2E033</accession>
<proteinExistence type="predicted"/>
<dbReference type="Proteomes" id="UP000178106">
    <property type="component" value="Unassembled WGS sequence"/>
</dbReference>
<dbReference type="PANTHER" id="PTHR46429:SF1">
    <property type="entry name" value="23S RRNA (GUANOSINE-2'-O-)-METHYLTRANSFERASE RLMB"/>
    <property type="match status" value="1"/>
</dbReference>
<name>A0A1G2E033_9BACT</name>
<keyword evidence="1" id="KW-0489">Methyltransferase</keyword>
<gene>
    <name evidence="4" type="ORF">A2494_03510</name>
</gene>
<dbReference type="InterPro" id="IPR004441">
    <property type="entry name" value="rRNA_MeTrfase_TrmH"/>
</dbReference>
<protein>
    <recommendedName>
        <fullName evidence="3">tRNA/rRNA methyltransferase SpoU type domain-containing protein</fullName>
    </recommendedName>
</protein>